<dbReference type="AlphaFoldDB" id="A0A1G7LIV8"/>
<dbReference type="STRING" id="670482.SAMN04488542_111127"/>
<evidence type="ECO:0000313" key="2">
    <source>
        <dbReference type="Proteomes" id="UP000198972"/>
    </source>
</evidence>
<gene>
    <name evidence="1" type="ORF">SAMN04488542_111127</name>
</gene>
<reference evidence="1 2" key="1">
    <citation type="submission" date="2016-10" db="EMBL/GenBank/DDBJ databases">
        <authorList>
            <person name="de Groot N.N."/>
        </authorList>
    </citation>
    <scope>NUCLEOTIDE SEQUENCE [LARGE SCALE GENOMIC DNA]</scope>
    <source>
        <strain evidence="1 2">DSM 28129</strain>
    </source>
</reference>
<sequence>MPIQRVASKWKKTIILKHREYLRPYIPDTRKYSLEHLKEMLELYGTVYVKPDLGTYGIGVMSAEYWTDELDPAPIRQYKLRYGIESELFPTLEELHASISAKIGQKLNLIQQGIDMLTYRRRKFDLRALVQLTPQRTWETTGFIGRLAAPQKIITNHHGGGSIMTIEDLLGPYLTPKEFASLYKEMKNVGVHTAATLARKYRNLKEIGLDIAIDQGFKIWILEVNTLPALFPFKTLQNKDIYKKIRRYAVAYGRLKA</sequence>
<dbReference type="OrthoDB" id="7869153at2"/>
<dbReference type="SUPFAM" id="SSF56059">
    <property type="entry name" value="Glutathione synthetase ATP-binding domain-like"/>
    <property type="match status" value="1"/>
</dbReference>
<dbReference type="Pfam" id="PF14398">
    <property type="entry name" value="ATPgrasp_YheCD"/>
    <property type="match status" value="1"/>
</dbReference>
<name>A0A1G7LIV8_9BACL</name>
<accession>A0A1G7LIV8</accession>
<dbReference type="Gene3D" id="3.30.470.20">
    <property type="entry name" value="ATP-grasp fold, B domain"/>
    <property type="match status" value="1"/>
</dbReference>
<proteinExistence type="predicted"/>
<keyword evidence="2" id="KW-1185">Reference proteome</keyword>
<dbReference type="EMBL" id="FNBG01000011">
    <property type="protein sequence ID" value="SDF48869.1"/>
    <property type="molecule type" value="Genomic_DNA"/>
</dbReference>
<organism evidence="1 2">
    <name type="scientific">Fontibacillus panacisegetis</name>
    <dbReference type="NCBI Taxonomy" id="670482"/>
    <lineage>
        <taxon>Bacteria</taxon>
        <taxon>Bacillati</taxon>
        <taxon>Bacillota</taxon>
        <taxon>Bacilli</taxon>
        <taxon>Bacillales</taxon>
        <taxon>Paenibacillaceae</taxon>
        <taxon>Fontibacillus</taxon>
    </lineage>
</organism>
<evidence type="ECO:0000313" key="1">
    <source>
        <dbReference type="EMBL" id="SDF48869.1"/>
    </source>
</evidence>
<dbReference type="RefSeq" id="WP_091230055.1">
    <property type="nucleotide sequence ID" value="NZ_FNBG01000011.1"/>
</dbReference>
<dbReference type="InterPro" id="IPR026838">
    <property type="entry name" value="YheC/D"/>
</dbReference>
<dbReference type="Proteomes" id="UP000198972">
    <property type="component" value="Unassembled WGS sequence"/>
</dbReference>
<protein>
    <submittedName>
        <fullName evidence="1">YheC/D like ATP-grasp</fullName>
    </submittedName>
</protein>